<evidence type="ECO:0000313" key="3">
    <source>
        <dbReference type="EMBL" id="MCR6096046.1"/>
    </source>
</evidence>
<gene>
    <name evidence="3" type="primary">flgD</name>
    <name evidence="3" type="ORF">HXA33_05755</name>
</gene>
<comment type="similarity">
    <text evidence="1">Belongs to the FlgD family.</text>
</comment>
<accession>A0A9Q4FY66</accession>
<dbReference type="EMBL" id="JABXYM010000001">
    <property type="protein sequence ID" value="MCR6096046.1"/>
    <property type="molecule type" value="Genomic_DNA"/>
</dbReference>
<dbReference type="RefSeq" id="WP_257820766.1">
    <property type="nucleotide sequence ID" value="NZ_JABXYM010000001.1"/>
</dbReference>
<keyword evidence="3" id="KW-0282">Flagellum</keyword>
<sequence length="142" mass="15961">MTTVQTNSINYSDYVESQKNKGQGSSVLDKDAFLKLLMVQLQNQDPLNPMEDREFIAQMAQFSSLEQMTNMNVNLQKFMESQMNNFASHSDLIGKQIEWTTSTGNKREGIVTSVVFKEGDVQVVVGDTNVNTKNITKITNAE</sequence>
<dbReference type="InterPro" id="IPR005648">
    <property type="entry name" value="FlgD"/>
</dbReference>
<dbReference type="AlphaFoldDB" id="A0A9Q4FY66"/>
<evidence type="ECO:0000313" key="4">
    <source>
        <dbReference type="Proteomes" id="UP001057753"/>
    </source>
</evidence>
<name>A0A9Q4FY66_SALAG</name>
<keyword evidence="2" id="KW-1005">Bacterial flagellum biogenesis</keyword>
<dbReference type="NCBIfam" id="NF007197">
    <property type="entry name" value="PRK09618.1"/>
    <property type="match status" value="1"/>
</dbReference>
<keyword evidence="4" id="KW-1185">Reference proteome</keyword>
<organism evidence="3 4">
    <name type="scientific">Salipaludibacillus agaradhaerens</name>
    <name type="common">Bacillus agaradhaerens</name>
    <dbReference type="NCBI Taxonomy" id="76935"/>
    <lineage>
        <taxon>Bacteria</taxon>
        <taxon>Bacillati</taxon>
        <taxon>Bacillota</taxon>
        <taxon>Bacilli</taxon>
        <taxon>Bacillales</taxon>
        <taxon>Bacillaceae</taxon>
    </lineage>
</organism>
<evidence type="ECO:0000256" key="2">
    <source>
        <dbReference type="ARBA" id="ARBA00022795"/>
    </source>
</evidence>
<dbReference type="Pfam" id="PF03963">
    <property type="entry name" value="FlgD"/>
    <property type="match status" value="1"/>
</dbReference>
<comment type="caution">
    <text evidence="3">The sequence shown here is derived from an EMBL/GenBank/DDBJ whole genome shotgun (WGS) entry which is preliminary data.</text>
</comment>
<keyword evidence="3" id="KW-0966">Cell projection</keyword>
<reference evidence="3" key="1">
    <citation type="submission" date="2020-06" db="EMBL/GenBank/DDBJ databases">
        <title>Insight into the genomes of haloalkaliphilic bacilli from Kenyan soda lakes.</title>
        <authorList>
            <person name="Mwirichia R."/>
            <person name="Villamizar G.C."/>
            <person name="Poehlein A."/>
            <person name="Mugweru J."/>
            <person name="Kipnyargis A."/>
            <person name="Kiplimo D."/>
            <person name="Orwa P."/>
            <person name="Daniel R."/>
        </authorList>
    </citation>
    <scope>NUCLEOTIDE SEQUENCE</scope>
    <source>
        <strain evidence="3">B1096_S55</strain>
    </source>
</reference>
<keyword evidence="3" id="KW-0969">Cilium</keyword>
<dbReference type="GO" id="GO:0044781">
    <property type="term" value="P:bacterial-type flagellum organization"/>
    <property type="evidence" value="ECO:0007669"/>
    <property type="project" value="UniProtKB-KW"/>
</dbReference>
<dbReference type="Proteomes" id="UP001057753">
    <property type="component" value="Unassembled WGS sequence"/>
</dbReference>
<evidence type="ECO:0000256" key="1">
    <source>
        <dbReference type="ARBA" id="ARBA00010577"/>
    </source>
</evidence>
<protein>
    <submittedName>
        <fullName evidence="3">Flagellar hook assembly protein FlgD</fullName>
    </submittedName>
</protein>
<proteinExistence type="inferred from homology"/>